<keyword evidence="3" id="KW-1003">Cell membrane</keyword>
<evidence type="ECO:0000256" key="8">
    <source>
        <dbReference type="SAM" id="Phobius"/>
    </source>
</evidence>
<feature type="transmembrane region" description="Helical" evidence="8">
    <location>
        <begin position="6"/>
        <end position="25"/>
    </location>
</feature>
<organism evidence="9 10">
    <name type="scientific">Candidatus Pullilachnospira stercoravium</name>
    <dbReference type="NCBI Taxonomy" id="2840913"/>
    <lineage>
        <taxon>Bacteria</taxon>
        <taxon>Bacillati</taxon>
        <taxon>Bacillota</taxon>
        <taxon>Clostridia</taxon>
        <taxon>Lachnospirales</taxon>
        <taxon>Lachnospiraceae</taxon>
        <taxon>Lachnospiraceae incertae sedis</taxon>
        <taxon>Candidatus Pullilachnospira</taxon>
    </lineage>
</organism>
<reference evidence="9" key="2">
    <citation type="journal article" date="2021" name="PeerJ">
        <title>Extensive microbial diversity within the chicken gut microbiome revealed by metagenomics and culture.</title>
        <authorList>
            <person name="Gilroy R."/>
            <person name="Ravi A."/>
            <person name="Getino M."/>
            <person name="Pursley I."/>
            <person name="Horton D.L."/>
            <person name="Alikhan N.F."/>
            <person name="Baker D."/>
            <person name="Gharbi K."/>
            <person name="Hall N."/>
            <person name="Watson M."/>
            <person name="Adriaenssens E.M."/>
            <person name="Foster-Nyarko E."/>
            <person name="Jarju S."/>
            <person name="Secka A."/>
            <person name="Antonio M."/>
            <person name="Oren A."/>
            <person name="Chaudhuri R.R."/>
            <person name="La Ragione R."/>
            <person name="Hildebrand F."/>
            <person name="Pallen M.J."/>
        </authorList>
    </citation>
    <scope>NUCLEOTIDE SEQUENCE</scope>
    <source>
        <strain evidence="9">ChiBcec2-4451</strain>
    </source>
</reference>
<feature type="transmembrane region" description="Helical" evidence="8">
    <location>
        <begin position="112"/>
        <end position="137"/>
    </location>
</feature>
<feature type="transmembrane region" description="Helical" evidence="8">
    <location>
        <begin position="208"/>
        <end position="229"/>
    </location>
</feature>
<dbReference type="PANTHER" id="PTHR11040">
    <property type="entry name" value="ZINC/IRON TRANSPORTER"/>
    <property type="match status" value="1"/>
</dbReference>
<dbReference type="PANTHER" id="PTHR11040:SF211">
    <property type="entry name" value="ZINC TRANSPORTER ZIP11"/>
    <property type="match status" value="1"/>
</dbReference>
<comment type="subcellular location">
    <subcellularLocation>
        <location evidence="1">Cell membrane</location>
        <topology evidence="1">Multi-pass membrane protein</topology>
    </subcellularLocation>
</comment>
<dbReference type="Proteomes" id="UP000886723">
    <property type="component" value="Unassembled WGS sequence"/>
</dbReference>
<evidence type="ECO:0000313" key="9">
    <source>
        <dbReference type="EMBL" id="HIV11999.1"/>
    </source>
</evidence>
<evidence type="ECO:0000256" key="3">
    <source>
        <dbReference type="ARBA" id="ARBA00022475"/>
    </source>
</evidence>
<keyword evidence="6 8" id="KW-1133">Transmembrane helix</keyword>
<comment type="similarity">
    <text evidence="2">Belongs to the ZIP transporter (TC 2.A.5) family.</text>
</comment>
<dbReference type="InterPro" id="IPR003689">
    <property type="entry name" value="ZIP"/>
</dbReference>
<evidence type="ECO:0000256" key="6">
    <source>
        <dbReference type="ARBA" id="ARBA00022989"/>
    </source>
</evidence>
<dbReference type="EMBL" id="DVON01000046">
    <property type="protein sequence ID" value="HIV11999.1"/>
    <property type="molecule type" value="Genomic_DNA"/>
</dbReference>
<dbReference type="GO" id="GO:0005886">
    <property type="term" value="C:plasma membrane"/>
    <property type="evidence" value="ECO:0007669"/>
    <property type="project" value="UniProtKB-SubCell"/>
</dbReference>
<protein>
    <submittedName>
        <fullName evidence="9">ZIP family metal transporter</fullName>
    </submittedName>
</protein>
<dbReference type="AlphaFoldDB" id="A0A9D1T5P2"/>
<feature type="transmembrane region" description="Helical" evidence="8">
    <location>
        <begin position="67"/>
        <end position="91"/>
    </location>
</feature>
<accession>A0A9D1T5P2</accession>
<name>A0A9D1T5P2_9FIRM</name>
<evidence type="ECO:0000256" key="4">
    <source>
        <dbReference type="ARBA" id="ARBA00022692"/>
    </source>
</evidence>
<reference evidence="9" key="1">
    <citation type="submission" date="2020-10" db="EMBL/GenBank/DDBJ databases">
        <authorList>
            <person name="Gilroy R."/>
        </authorList>
    </citation>
    <scope>NUCLEOTIDE SEQUENCE</scope>
    <source>
        <strain evidence="9">ChiBcec2-4451</strain>
    </source>
</reference>
<dbReference type="Pfam" id="PF02535">
    <property type="entry name" value="Zip"/>
    <property type="match status" value="1"/>
</dbReference>
<evidence type="ECO:0000313" key="10">
    <source>
        <dbReference type="Proteomes" id="UP000886723"/>
    </source>
</evidence>
<evidence type="ECO:0000256" key="2">
    <source>
        <dbReference type="ARBA" id="ARBA00006939"/>
    </source>
</evidence>
<evidence type="ECO:0000256" key="5">
    <source>
        <dbReference type="ARBA" id="ARBA00022833"/>
    </source>
</evidence>
<comment type="caution">
    <text evidence="9">The sequence shown here is derived from an EMBL/GenBank/DDBJ whole genome shotgun (WGS) entry which is preliminary data.</text>
</comment>
<sequence length="260" mass="26817">MYFLLTCGLFLPFFGTLLGAAFIFFMKSSLHPLAEQVMLGFAAGVMTAASIWSLLLPSMEQASNLGVFSFVPAAAGFLGGVAFLAATDALVRYLEEKGKPCPGDGQGQRSMMTLAVIIHNIPEGLSVGAAFAAVLAGNGSQGAAAASALALSAGVAIQNLPEGFIVALPARSRGEKKIVAFLKGMFSGLPEPAAGALMLFAASRLAPLMPYLLSFSAGAMFCVVLEELIPAAMRDKSRHGGTAGFCLGFLLMMILDVALG</sequence>
<keyword evidence="5" id="KW-0862">Zinc</keyword>
<keyword evidence="7 8" id="KW-0472">Membrane</keyword>
<evidence type="ECO:0000256" key="1">
    <source>
        <dbReference type="ARBA" id="ARBA00004651"/>
    </source>
</evidence>
<feature type="transmembrane region" description="Helical" evidence="8">
    <location>
        <begin position="180"/>
        <end position="202"/>
    </location>
</feature>
<feature type="transmembrane region" description="Helical" evidence="8">
    <location>
        <begin position="241"/>
        <end position="259"/>
    </location>
</feature>
<feature type="transmembrane region" description="Helical" evidence="8">
    <location>
        <begin position="37"/>
        <end position="55"/>
    </location>
</feature>
<evidence type="ECO:0000256" key="7">
    <source>
        <dbReference type="ARBA" id="ARBA00023136"/>
    </source>
</evidence>
<proteinExistence type="inferred from homology"/>
<gene>
    <name evidence="9" type="ORF">IAA63_02520</name>
</gene>
<dbReference type="GO" id="GO:0005385">
    <property type="term" value="F:zinc ion transmembrane transporter activity"/>
    <property type="evidence" value="ECO:0007669"/>
    <property type="project" value="TreeGrafter"/>
</dbReference>
<keyword evidence="4 8" id="KW-0812">Transmembrane</keyword>